<comment type="similarity">
    <text evidence="2 9">Belongs to the ketopantoate reductase family.</text>
</comment>
<evidence type="ECO:0000259" key="11">
    <source>
        <dbReference type="Pfam" id="PF08546"/>
    </source>
</evidence>
<dbReference type="GO" id="GO:0015940">
    <property type="term" value="P:pantothenate biosynthetic process"/>
    <property type="evidence" value="ECO:0007669"/>
    <property type="project" value="UniProtKB-UniPathway"/>
</dbReference>
<evidence type="ECO:0000256" key="2">
    <source>
        <dbReference type="ARBA" id="ARBA00007870"/>
    </source>
</evidence>
<evidence type="ECO:0000256" key="1">
    <source>
        <dbReference type="ARBA" id="ARBA00004994"/>
    </source>
</evidence>
<dbReference type="PANTHER" id="PTHR43765">
    <property type="entry name" value="2-DEHYDROPANTOATE 2-REDUCTASE-RELATED"/>
    <property type="match status" value="1"/>
</dbReference>
<dbReference type="InterPro" id="IPR013752">
    <property type="entry name" value="KPA_reductase"/>
</dbReference>
<dbReference type="GO" id="GO:0008677">
    <property type="term" value="F:2-dehydropantoate 2-reductase activity"/>
    <property type="evidence" value="ECO:0007669"/>
    <property type="project" value="UniProtKB-EC"/>
</dbReference>
<dbReference type="SUPFAM" id="SSF48179">
    <property type="entry name" value="6-phosphogluconate dehydrogenase C-terminal domain-like"/>
    <property type="match status" value="1"/>
</dbReference>
<dbReference type="GO" id="GO:0005737">
    <property type="term" value="C:cytoplasm"/>
    <property type="evidence" value="ECO:0007669"/>
    <property type="project" value="TreeGrafter"/>
</dbReference>
<feature type="domain" description="Ketopantoate reductase C-terminal" evidence="11">
    <location>
        <begin position="181"/>
        <end position="302"/>
    </location>
</feature>
<comment type="pathway">
    <text evidence="1 9">Cofactor biosynthesis; (R)-pantothenate biosynthesis; (R)-pantoate from 3-methyl-2-oxobutanoate: step 2/2.</text>
</comment>
<evidence type="ECO:0000256" key="8">
    <source>
        <dbReference type="ARBA" id="ARBA00048793"/>
    </source>
</evidence>
<dbReference type="Gene3D" id="3.40.50.720">
    <property type="entry name" value="NAD(P)-binding Rossmann-like Domain"/>
    <property type="match status" value="1"/>
</dbReference>
<dbReference type="InterPro" id="IPR003710">
    <property type="entry name" value="ApbA"/>
</dbReference>
<dbReference type="EC" id="1.1.1.169" evidence="3 9"/>
<organism evidence="12">
    <name type="scientific">uncultured Thermomicrobiales bacterium</name>
    <dbReference type="NCBI Taxonomy" id="1645740"/>
    <lineage>
        <taxon>Bacteria</taxon>
        <taxon>Pseudomonadati</taxon>
        <taxon>Thermomicrobiota</taxon>
        <taxon>Thermomicrobia</taxon>
        <taxon>Thermomicrobiales</taxon>
        <taxon>environmental samples</taxon>
    </lineage>
</organism>
<dbReference type="SUPFAM" id="SSF51735">
    <property type="entry name" value="NAD(P)-binding Rossmann-fold domains"/>
    <property type="match status" value="1"/>
</dbReference>
<reference evidence="12" key="1">
    <citation type="submission" date="2020-02" db="EMBL/GenBank/DDBJ databases">
        <authorList>
            <person name="Meier V. D."/>
        </authorList>
    </citation>
    <scope>NUCLEOTIDE SEQUENCE</scope>
    <source>
        <strain evidence="12">AVDCRST_MAG19</strain>
    </source>
</reference>
<evidence type="ECO:0000256" key="9">
    <source>
        <dbReference type="RuleBase" id="RU362068"/>
    </source>
</evidence>
<evidence type="ECO:0000256" key="7">
    <source>
        <dbReference type="ARBA" id="ARBA00032024"/>
    </source>
</evidence>
<evidence type="ECO:0000259" key="10">
    <source>
        <dbReference type="Pfam" id="PF02558"/>
    </source>
</evidence>
<comment type="catalytic activity">
    <reaction evidence="8 9">
        <text>(R)-pantoate + NADP(+) = 2-dehydropantoate + NADPH + H(+)</text>
        <dbReference type="Rhea" id="RHEA:16233"/>
        <dbReference type="ChEBI" id="CHEBI:11561"/>
        <dbReference type="ChEBI" id="CHEBI:15378"/>
        <dbReference type="ChEBI" id="CHEBI:15980"/>
        <dbReference type="ChEBI" id="CHEBI:57783"/>
        <dbReference type="ChEBI" id="CHEBI:58349"/>
        <dbReference type="EC" id="1.1.1.169"/>
    </reaction>
</comment>
<proteinExistence type="inferred from homology"/>
<sequence length="312" mass="31219">MNIAVIGAGAMGGVWAARLAAAGEEVTVVDVSTEVVGAINADGLVVEGKDGGTETARVYATGDPAEVGPVDAAFFFVKAHHTAGAAALARPLVGPATTVVSLQNGWGNADTLAGVFPPERLALGVTYHSAKVLAPGRVAHTAVGPTFLGPYADGAAGDGAEAIGAAMAAAGIETTVSAGVKTEVWKKLILNCATLPTSSLTRLQTGNLGQPGPLLDLLDAVAAEATAVANAKGYEIDIKERLETIHGLLGRGGAGKASMLQDVEAGHKTEIEVINGAIVRAAVETGIDAPLNRAMVALIGGLERSWAQGGPV</sequence>
<dbReference type="Pfam" id="PF02558">
    <property type="entry name" value="ApbA"/>
    <property type="match status" value="1"/>
</dbReference>
<dbReference type="NCBIfam" id="TIGR00745">
    <property type="entry name" value="apbA_panE"/>
    <property type="match status" value="1"/>
</dbReference>
<feature type="domain" description="Ketopantoate reductase N-terminal" evidence="10">
    <location>
        <begin position="3"/>
        <end position="152"/>
    </location>
</feature>
<evidence type="ECO:0000256" key="3">
    <source>
        <dbReference type="ARBA" id="ARBA00013014"/>
    </source>
</evidence>
<name>A0A6J4UGL4_9BACT</name>
<evidence type="ECO:0000256" key="4">
    <source>
        <dbReference type="ARBA" id="ARBA00019465"/>
    </source>
</evidence>
<dbReference type="InterPro" id="IPR013328">
    <property type="entry name" value="6PGD_dom2"/>
</dbReference>
<dbReference type="InterPro" id="IPR008927">
    <property type="entry name" value="6-PGluconate_DH-like_C_sf"/>
</dbReference>
<keyword evidence="5 9" id="KW-0521">NADP</keyword>
<keyword evidence="9" id="KW-0566">Pantothenate biosynthesis</keyword>
<dbReference type="InterPro" id="IPR050838">
    <property type="entry name" value="Ketopantoate_reductase"/>
</dbReference>
<comment type="function">
    <text evidence="9">Catalyzes the NADPH-dependent reduction of ketopantoate into pantoic acid.</text>
</comment>
<protein>
    <recommendedName>
        <fullName evidence="4 9">2-dehydropantoate 2-reductase</fullName>
        <ecNumber evidence="3 9">1.1.1.169</ecNumber>
    </recommendedName>
    <alternativeName>
        <fullName evidence="7 9">Ketopantoate reductase</fullName>
    </alternativeName>
</protein>
<evidence type="ECO:0000313" key="12">
    <source>
        <dbReference type="EMBL" id="CAA9548884.1"/>
    </source>
</evidence>
<evidence type="ECO:0000256" key="5">
    <source>
        <dbReference type="ARBA" id="ARBA00022857"/>
    </source>
</evidence>
<evidence type="ECO:0000256" key="6">
    <source>
        <dbReference type="ARBA" id="ARBA00023002"/>
    </source>
</evidence>
<dbReference type="AlphaFoldDB" id="A0A6J4UGL4"/>
<dbReference type="EMBL" id="CADCWL010000028">
    <property type="protein sequence ID" value="CAA9548884.1"/>
    <property type="molecule type" value="Genomic_DNA"/>
</dbReference>
<gene>
    <name evidence="12" type="ORF">AVDCRST_MAG19-616</name>
</gene>
<dbReference type="PANTHER" id="PTHR43765:SF2">
    <property type="entry name" value="2-DEHYDROPANTOATE 2-REDUCTASE"/>
    <property type="match status" value="1"/>
</dbReference>
<dbReference type="InterPro" id="IPR036291">
    <property type="entry name" value="NAD(P)-bd_dom_sf"/>
</dbReference>
<dbReference type="UniPathway" id="UPA00028">
    <property type="reaction ID" value="UER00004"/>
</dbReference>
<dbReference type="Pfam" id="PF08546">
    <property type="entry name" value="ApbA_C"/>
    <property type="match status" value="1"/>
</dbReference>
<dbReference type="InterPro" id="IPR013332">
    <property type="entry name" value="KPR_N"/>
</dbReference>
<keyword evidence="6 9" id="KW-0560">Oxidoreductase</keyword>
<accession>A0A6J4UGL4</accession>
<dbReference type="FunFam" id="1.10.1040.10:FF:000017">
    <property type="entry name" value="2-dehydropantoate 2-reductase"/>
    <property type="match status" value="1"/>
</dbReference>
<dbReference type="GO" id="GO:0050661">
    <property type="term" value="F:NADP binding"/>
    <property type="evidence" value="ECO:0007669"/>
    <property type="project" value="TreeGrafter"/>
</dbReference>
<dbReference type="Gene3D" id="1.10.1040.10">
    <property type="entry name" value="N-(1-d-carboxylethyl)-l-norvaline Dehydrogenase, domain 2"/>
    <property type="match status" value="1"/>
</dbReference>